<dbReference type="PANTHER" id="PTHR43333:SF1">
    <property type="entry name" value="D-ISOMER SPECIFIC 2-HYDROXYACID DEHYDROGENASE NAD-BINDING DOMAIN-CONTAINING PROTEIN"/>
    <property type="match status" value="1"/>
</dbReference>
<reference evidence="4" key="1">
    <citation type="submission" date="2022-11" db="EMBL/GenBank/DDBJ databases">
        <title>Centuries of genome instability and evolution in soft-shell clam transmissible cancer (bioRxiv).</title>
        <authorList>
            <person name="Hart S.F.M."/>
            <person name="Yonemitsu M.A."/>
            <person name="Giersch R.M."/>
            <person name="Beal B.F."/>
            <person name="Arriagada G."/>
            <person name="Davis B.W."/>
            <person name="Ostrander E.A."/>
            <person name="Goff S.P."/>
            <person name="Metzger M.J."/>
        </authorList>
    </citation>
    <scope>NUCLEOTIDE SEQUENCE</scope>
    <source>
        <strain evidence="4">MELC-2E11</strain>
        <tissue evidence="4">Siphon/mantle</tissue>
    </source>
</reference>
<organism evidence="4 5">
    <name type="scientific">Mya arenaria</name>
    <name type="common">Soft-shell clam</name>
    <dbReference type="NCBI Taxonomy" id="6604"/>
    <lineage>
        <taxon>Eukaryota</taxon>
        <taxon>Metazoa</taxon>
        <taxon>Spiralia</taxon>
        <taxon>Lophotrochozoa</taxon>
        <taxon>Mollusca</taxon>
        <taxon>Bivalvia</taxon>
        <taxon>Autobranchia</taxon>
        <taxon>Heteroconchia</taxon>
        <taxon>Euheterodonta</taxon>
        <taxon>Imparidentia</taxon>
        <taxon>Neoheterodontei</taxon>
        <taxon>Myida</taxon>
        <taxon>Myoidea</taxon>
        <taxon>Myidae</taxon>
        <taxon>Mya</taxon>
    </lineage>
</organism>
<dbReference type="EMBL" id="CP111021">
    <property type="protein sequence ID" value="WAR17606.1"/>
    <property type="molecule type" value="Genomic_DNA"/>
</dbReference>
<dbReference type="Gene3D" id="3.40.50.720">
    <property type="entry name" value="NAD(P)-binding Rossmann-like Domain"/>
    <property type="match status" value="3"/>
</dbReference>
<dbReference type="PANTHER" id="PTHR43333">
    <property type="entry name" value="2-HACID_DH_C DOMAIN-CONTAINING PROTEIN"/>
    <property type="match status" value="1"/>
</dbReference>
<evidence type="ECO:0000259" key="3">
    <source>
        <dbReference type="Pfam" id="PF02826"/>
    </source>
</evidence>
<keyword evidence="2" id="KW-0520">NAD</keyword>
<dbReference type="Pfam" id="PF02826">
    <property type="entry name" value="2-Hacid_dh_C"/>
    <property type="match status" value="1"/>
</dbReference>
<evidence type="ECO:0000313" key="5">
    <source>
        <dbReference type="Proteomes" id="UP001164746"/>
    </source>
</evidence>
<protein>
    <submittedName>
        <fullName evidence="4">GHRA-like protein</fullName>
    </submittedName>
</protein>
<feature type="domain" description="D-isomer specific 2-hydroxyacid dehydrogenase NAD-binding" evidence="3">
    <location>
        <begin position="188"/>
        <end position="224"/>
    </location>
</feature>
<dbReference type="InterPro" id="IPR036291">
    <property type="entry name" value="NAD(P)-bd_dom_sf"/>
</dbReference>
<dbReference type="InterPro" id="IPR006140">
    <property type="entry name" value="D-isomer_DH_NAD-bd"/>
</dbReference>
<keyword evidence="5" id="KW-1185">Reference proteome</keyword>
<keyword evidence="1" id="KW-0560">Oxidoreductase</keyword>
<dbReference type="SUPFAM" id="SSF51735">
    <property type="entry name" value="NAD(P)-binding Rossmann-fold domains"/>
    <property type="match status" value="1"/>
</dbReference>
<sequence>MANSAAMDSIRHLPAVYVSSYYFPDLGKFVRQALPEANVVELKASKQGLPFSDVGLVIDTEDMRAHGNEVEVLFCDTGLVKGGLDAFPALRWLQAKSAGVNLITKQYCREKRPSFRLTRIPCTGDLVSEYVITYILANEKRVFPISATNVFWVTFECVCLVSAILEHRAPQILPICCQGIFSKRAVKREGWLGGAVLDVNPTEPLPPDSPLWTLQNVLITPHISGYTRDPRHIQRYVDVFVENYRRYCDGQPLMYEVDFEKGY</sequence>
<dbReference type="Proteomes" id="UP001164746">
    <property type="component" value="Chromosome 10"/>
</dbReference>
<accession>A0ABY7FEB7</accession>
<proteinExistence type="predicted"/>
<evidence type="ECO:0000256" key="2">
    <source>
        <dbReference type="ARBA" id="ARBA00023027"/>
    </source>
</evidence>
<evidence type="ECO:0000256" key="1">
    <source>
        <dbReference type="ARBA" id="ARBA00023002"/>
    </source>
</evidence>
<evidence type="ECO:0000313" key="4">
    <source>
        <dbReference type="EMBL" id="WAR17606.1"/>
    </source>
</evidence>
<name>A0ABY7FEB7_MYAAR</name>
<gene>
    <name evidence="4" type="ORF">MAR_032200</name>
</gene>
<dbReference type="SUPFAM" id="SSF52283">
    <property type="entry name" value="Formate/glycerate dehydrogenase catalytic domain-like"/>
    <property type="match status" value="1"/>
</dbReference>